<sequence length="72" mass="7890">MNFKLCQDMKNPASIASLTLDQEPQQAPKQSQGSNSQEPPLMRLQSARSSQAQRPPKPSKNKCPKGKGKVNV</sequence>
<organism evidence="2 3">
    <name type="scientific">Malus baccata</name>
    <name type="common">Siberian crab apple</name>
    <name type="synonym">Pyrus baccata</name>
    <dbReference type="NCBI Taxonomy" id="106549"/>
    <lineage>
        <taxon>Eukaryota</taxon>
        <taxon>Viridiplantae</taxon>
        <taxon>Streptophyta</taxon>
        <taxon>Embryophyta</taxon>
        <taxon>Tracheophyta</taxon>
        <taxon>Spermatophyta</taxon>
        <taxon>Magnoliopsida</taxon>
        <taxon>eudicotyledons</taxon>
        <taxon>Gunneridae</taxon>
        <taxon>Pentapetalae</taxon>
        <taxon>rosids</taxon>
        <taxon>fabids</taxon>
        <taxon>Rosales</taxon>
        <taxon>Rosaceae</taxon>
        <taxon>Amygdaloideae</taxon>
        <taxon>Maleae</taxon>
        <taxon>Malus</taxon>
    </lineage>
</organism>
<gene>
    <name evidence="2" type="ORF">C1H46_003258</name>
</gene>
<feature type="compositionally biased region" description="Basic residues" evidence="1">
    <location>
        <begin position="57"/>
        <end position="72"/>
    </location>
</feature>
<feature type="region of interest" description="Disordered" evidence="1">
    <location>
        <begin position="1"/>
        <end position="72"/>
    </location>
</feature>
<reference evidence="2 3" key="1">
    <citation type="journal article" date="2019" name="G3 (Bethesda)">
        <title>Sequencing of a Wild Apple (Malus baccata) Genome Unravels the Differences Between Cultivated and Wild Apple Species Regarding Disease Resistance and Cold Tolerance.</title>
        <authorList>
            <person name="Chen X."/>
        </authorList>
    </citation>
    <scope>NUCLEOTIDE SEQUENCE [LARGE SCALE GENOMIC DNA]</scope>
    <source>
        <strain evidence="3">cv. Shandingzi</strain>
        <tissue evidence="2">Leaves</tissue>
    </source>
</reference>
<evidence type="ECO:0000256" key="1">
    <source>
        <dbReference type="SAM" id="MobiDB-lite"/>
    </source>
</evidence>
<dbReference type="AlphaFoldDB" id="A0A540NJM6"/>
<protein>
    <submittedName>
        <fullName evidence="2">Uncharacterized protein</fullName>
    </submittedName>
</protein>
<dbReference type="Proteomes" id="UP000315295">
    <property type="component" value="Unassembled WGS sequence"/>
</dbReference>
<name>A0A540NJM6_MALBA</name>
<evidence type="ECO:0000313" key="3">
    <source>
        <dbReference type="Proteomes" id="UP000315295"/>
    </source>
</evidence>
<feature type="compositionally biased region" description="Polar residues" evidence="1">
    <location>
        <begin position="14"/>
        <end position="38"/>
    </location>
</feature>
<comment type="caution">
    <text evidence="2">The sequence shown here is derived from an EMBL/GenBank/DDBJ whole genome shotgun (WGS) entry which is preliminary data.</text>
</comment>
<proteinExistence type="predicted"/>
<accession>A0A540NJM6</accession>
<evidence type="ECO:0000313" key="2">
    <source>
        <dbReference type="EMBL" id="TQE11252.1"/>
    </source>
</evidence>
<dbReference type="EMBL" id="VIEB01000032">
    <property type="protein sequence ID" value="TQE11252.1"/>
    <property type="molecule type" value="Genomic_DNA"/>
</dbReference>
<keyword evidence="3" id="KW-1185">Reference proteome</keyword>